<evidence type="ECO:0000256" key="1">
    <source>
        <dbReference type="SAM" id="MobiDB-lite"/>
    </source>
</evidence>
<comment type="caution">
    <text evidence="2">The sequence shown here is derived from an EMBL/GenBank/DDBJ whole genome shotgun (WGS) entry which is preliminary data.</text>
</comment>
<feature type="region of interest" description="Disordered" evidence="1">
    <location>
        <begin position="1"/>
        <end position="25"/>
    </location>
</feature>
<sequence length="167" mass="17747">LQRSPLAISPRPRAPTTISSSGDLPAPAASSFGDLLLLRLTRELLRRSPSRPRTGRVLLQMASDGGSYNGSRPRRHRTTILQTFSTHSASEGSVAASSAVGSVAGPVSTQTWGRGHGRRGPSRGLTDRRLESGQRWNVKVIGGTGIGESGAQFVSHMDIVSKLHCKI</sequence>
<feature type="region of interest" description="Disordered" evidence="1">
    <location>
        <begin position="102"/>
        <end position="127"/>
    </location>
</feature>
<organism evidence="2 3">
    <name type="scientific">Colocasia esculenta</name>
    <name type="common">Wild taro</name>
    <name type="synonym">Arum esculentum</name>
    <dbReference type="NCBI Taxonomy" id="4460"/>
    <lineage>
        <taxon>Eukaryota</taxon>
        <taxon>Viridiplantae</taxon>
        <taxon>Streptophyta</taxon>
        <taxon>Embryophyta</taxon>
        <taxon>Tracheophyta</taxon>
        <taxon>Spermatophyta</taxon>
        <taxon>Magnoliopsida</taxon>
        <taxon>Liliopsida</taxon>
        <taxon>Araceae</taxon>
        <taxon>Aroideae</taxon>
        <taxon>Colocasieae</taxon>
        <taxon>Colocasia</taxon>
    </lineage>
</organism>
<dbReference type="Proteomes" id="UP000652761">
    <property type="component" value="Unassembled WGS sequence"/>
</dbReference>
<keyword evidence="3" id="KW-1185">Reference proteome</keyword>
<evidence type="ECO:0000313" key="3">
    <source>
        <dbReference type="Proteomes" id="UP000652761"/>
    </source>
</evidence>
<protein>
    <submittedName>
        <fullName evidence="2">Uncharacterized protein</fullName>
    </submittedName>
</protein>
<name>A0A843UJG6_COLES</name>
<gene>
    <name evidence="2" type="ORF">Taro_016027</name>
</gene>
<dbReference type="AlphaFoldDB" id="A0A843UJG6"/>
<dbReference type="EMBL" id="NMUH01000700">
    <property type="protein sequence ID" value="MQL83521.1"/>
    <property type="molecule type" value="Genomic_DNA"/>
</dbReference>
<feature type="non-terminal residue" evidence="2">
    <location>
        <position position="167"/>
    </location>
</feature>
<reference evidence="2" key="1">
    <citation type="submission" date="2017-07" db="EMBL/GenBank/DDBJ databases">
        <title>Taro Niue Genome Assembly and Annotation.</title>
        <authorList>
            <person name="Atibalentja N."/>
            <person name="Keating K."/>
            <person name="Fields C.J."/>
        </authorList>
    </citation>
    <scope>NUCLEOTIDE SEQUENCE</scope>
    <source>
        <strain evidence="2">Niue_2</strain>
        <tissue evidence="2">Leaf</tissue>
    </source>
</reference>
<evidence type="ECO:0000313" key="2">
    <source>
        <dbReference type="EMBL" id="MQL83521.1"/>
    </source>
</evidence>
<proteinExistence type="predicted"/>
<accession>A0A843UJG6</accession>